<dbReference type="Gene3D" id="3.20.20.140">
    <property type="entry name" value="Metal-dependent hydrolases"/>
    <property type="match status" value="1"/>
</dbReference>
<dbReference type="Proteomes" id="UP001186944">
    <property type="component" value="Unassembled WGS sequence"/>
</dbReference>
<dbReference type="InterPro" id="IPR032466">
    <property type="entry name" value="Metal_Hydrolase"/>
</dbReference>
<dbReference type="InterPro" id="IPR001130">
    <property type="entry name" value="TatD-like"/>
</dbReference>
<dbReference type="AlphaFoldDB" id="A0AA88XEB3"/>
<sequence length="128" mass="13980">MAVSSLPSEGFRPLILQGFRGSTSTVESWTRCGHSIYFSINGSVASFTPSEREGLRAIPISRLLVESNSPNSPVGVQYPMTPVFLGVTIDMIARIRGVPFEEICRATYINGLAAFQALLSPSRPYARR</sequence>
<evidence type="ECO:0000313" key="3">
    <source>
        <dbReference type="Proteomes" id="UP001186944"/>
    </source>
</evidence>
<evidence type="ECO:0000256" key="1">
    <source>
        <dbReference type="ARBA" id="ARBA00009275"/>
    </source>
</evidence>
<comment type="caution">
    <text evidence="2">The sequence shown here is derived from an EMBL/GenBank/DDBJ whole genome shotgun (WGS) entry which is preliminary data.</text>
</comment>
<organism evidence="2 3">
    <name type="scientific">Pinctada imbricata</name>
    <name type="common">Atlantic pearl-oyster</name>
    <name type="synonym">Pinctada martensii</name>
    <dbReference type="NCBI Taxonomy" id="66713"/>
    <lineage>
        <taxon>Eukaryota</taxon>
        <taxon>Metazoa</taxon>
        <taxon>Spiralia</taxon>
        <taxon>Lophotrochozoa</taxon>
        <taxon>Mollusca</taxon>
        <taxon>Bivalvia</taxon>
        <taxon>Autobranchia</taxon>
        <taxon>Pteriomorphia</taxon>
        <taxon>Pterioida</taxon>
        <taxon>Pterioidea</taxon>
        <taxon>Pteriidae</taxon>
        <taxon>Pinctada</taxon>
    </lineage>
</organism>
<protein>
    <submittedName>
        <fullName evidence="2">Uncharacterized protein</fullName>
    </submittedName>
</protein>
<evidence type="ECO:0000313" key="2">
    <source>
        <dbReference type="EMBL" id="KAK3083818.1"/>
    </source>
</evidence>
<proteinExistence type="inferred from homology"/>
<reference evidence="2" key="1">
    <citation type="submission" date="2019-08" db="EMBL/GenBank/DDBJ databases">
        <title>The improved chromosome-level genome for the pearl oyster Pinctada fucata martensii using PacBio sequencing and Hi-C.</title>
        <authorList>
            <person name="Zheng Z."/>
        </authorList>
    </citation>
    <scope>NUCLEOTIDE SEQUENCE</scope>
    <source>
        <strain evidence="2">ZZ-2019</strain>
        <tissue evidence="2">Adductor muscle</tissue>
    </source>
</reference>
<dbReference type="GO" id="GO:0016788">
    <property type="term" value="F:hydrolase activity, acting on ester bonds"/>
    <property type="evidence" value="ECO:0007669"/>
    <property type="project" value="InterPro"/>
</dbReference>
<dbReference type="Pfam" id="PF01026">
    <property type="entry name" value="TatD_DNase"/>
    <property type="match status" value="1"/>
</dbReference>
<dbReference type="SUPFAM" id="SSF51556">
    <property type="entry name" value="Metallo-dependent hydrolases"/>
    <property type="match status" value="1"/>
</dbReference>
<name>A0AA88XEB3_PINIB</name>
<accession>A0AA88XEB3</accession>
<comment type="similarity">
    <text evidence="1">Belongs to the metallo-dependent hydrolases superfamily. TatD-type hydrolase family.</text>
</comment>
<gene>
    <name evidence="2" type="ORF">FSP39_003674</name>
</gene>
<dbReference type="EMBL" id="VSWD01000013">
    <property type="protein sequence ID" value="KAK3083818.1"/>
    <property type="molecule type" value="Genomic_DNA"/>
</dbReference>
<keyword evidence="3" id="KW-1185">Reference proteome</keyword>